<dbReference type="InterPro" id="IPR013210">
    <property type="entry name" value="LRR_N_plant-typ"/>
</dbReference>
<evidence type="ECO:0000256" key="16">
    <source>
        <dbReference type="ARBA" id="ARBA00023136"/>
    </source>
</evidence>
<dbReference type="FunFam" id="3.80.10.10:FF:000041">
    <property type="entry name" value="LRR receptor-like serine/threonine-protein kinase ERECTA"/>
    <property type="match status" value="2"/>
</dbReference>
<evidence type="ECO:0000313" key="24">
    <source>
        <dbReference type="EMBL" id="ERN09749.1"/>
    </source>
</evidence>
<evidence type="ECO:0000256" key="10">
    <source>
        <dbReference type="ARBA" id="ARBA00022729"/>
    </source>
</evidence>
<dbReference type="PROSITE" id="PS50011">
    <property type="entry name" value="PROTEIN_KINASE_DOM"/>
    <property type="match status" value="1"/>
</dbReference>
<dbReference type="GO" id="GO:0004674">
    <property type="term" value="F:protein serine/threonine kinase activity"/>
    <property type="evidence" value="ECO:0007669"/>
    <property type="project" value="UniProtKB-KW"/>
</dbReference>
<dbReference type="PROSITE" id="PS00107">
    <property type="entry name" value="PROTEIN_KINASE_ATP"/>
    <property type="match status" value="1"/>
</dbReference>
<evidence type="ECO:0000256" key="21">
    <source>
        <dbReference type="PROSITE-ProRule" id="PRU10141"/>
    </source>
</evidence>
<dbReference type="Pfam" id="PF07714">
    <property type="entry name" value="PK_Tyr_Ser-Thr"/>
    <property type="match status" value="1"/>
</dbReference>
<dbReference type="InterPro" id="IPR051420">
    <property type="entry name" value="Ser_Thr_Kinases_DiverseReg"/>
</dbReference>
<evidence type="ECO:0000256" key="5">
    <source>
        <dbReference type="ARBA" id="ARBA00022527"/>
    </source>
</evidence>
<dbReference type="Pfam" id="PF00560">
    <property type="entry name" value="LRR_1"/>
    <property type="match status" value="6"/>
</dbReference>
<keyword evidence="18" id="KW-0325">Glycoprotein</keyword>
<sequence>MNIIVVQAQDRSSNSTDELSLYQFKREGDIYGVLTTWNSGTAFCDWRGVTCDQKRERVMRLNLLGLGLRGRISPHIGNLSSLTDLDLSSNSLNGPIPEEIGRLSLLKSLNLRNTGISKIPINFTRCSLLEFLDLSATFISNESLPSDLGLLSSLQELHLSYSAFLGSLPPVIANLTSLTILDLSFNKLTGAIPADLGNLIQLESLILKGNLFMAKIPYEIYKMSSLLHLDISFNNLKGEITPNIGNLIHLTFLDLGFNMLNGSMPDEIGQLEHLETLYLSGNILSGQIPLSLVNCLNLRNLNLSQNRINGHIPAPIFTMPLTSIDLSYNYLYGNIPKNISNTFYEIHMTNNLFTGTIPSFLGNLEYLKVLDLSANHLLGQIPETFKNLKTIEELKLSGNNLSGKFVENLEYLMTLRHLDLSHNDLEGEVPDEGIFKVISPNDLQLRGNKNLCGGTSLVNLPACPNQTQTSHQEHSHKTMKITILIISVPISMILLCITLLLLRRYRSRSGLPSSIQLKREYIKISYEELSVATNGFNMDNLIGFGSFGSVYKGILGDGTIVAVKVLHLKRRRDLKFFVAECRALSRIRHRNLVKLITCCSSRGVEGNEFKALIFEFMSKGSLDKWLHSPLHSVMDSEDQNPNFNLNILQRLSIAIDVASAMDYLHHDCAPPVVHCDLKPGNILLDEDMVAHVGDFGLARILFPVNPLEHHSSTLGLKGSIGYIPPEYGFGAKASREGDVYSFGILILEMFTRKRPTNDLFVNGLSLREFVSKAYPDRVLEVADKRLFEGGGTISGWEWQNQMQPSLVAIMGIGLSCSMESPKNRSNMRDILKNLQDIKNSIVTLHLINAA</sequence>
<keyword evidence="14 21" id="KW-0067">ATP-binding</keyword>
<dbReference type="AlphaFoldDB" id="W1PPN3"/>
<dbReference type="FunFam" id="3.30.200.20:FF:000432">
    <property type="entry name" value="LRR receptor-like serine/threonine-protein kinase EFR"/>
    <property type="match status" value="1"/>
</dbReference>
<dbReference type="InterPro" id="IPR000719">
    <property type="entry name" value="Prot_kinase_dom"/>
</dbReference>
<gene>
    <name evidence="24" type="ORF">AMTR_s00029p00235180</name>
</gene>
<dbReference type="InterPro" id="IPR032675">
    <property type="entry name" value="LRR_dom_sf"/>
</dbReference>
<dbReference type="Gene3D" id="1.10.510.10">
    <property type="entry name" value="Transferase(Phosphotransferase) domain 1"/>
    <property type="match status" value="1"/>
</dbReference>
<dbReference type="GO" id="GO:0005524">
    <property type="term" value="F:ATP binding"/>
    <property type="evidence" value="ECO:0007669"/>
    <property type="project" value="UniProtKB-UniRule"/>
</dbReference>
<comment type="subcellular location">
    <subcellularLocation>
        <location evidence="1">Cell membrane</location>
        <topology evidence="1">Single-pass membrane protein</topology>
    </subcellularLocation>
</comment>
<evidence type="ECO:0000256" key="22">
    <source>
        <dbReference type="SAM" id="Phobius"/>
    </source>
</evidence>
<evidence type="ECO:0000256" key="17">
    <source>
        <dbReference type="ARBA" id="ARBA00023170"/>
    </source>
</evidence>
<proteinExistence type="inferred from homology"/>
<dbReference type="Pfam" id="PF08263">
    <property type="entry name" value="LRRNT_2"/>
    <property type="match status" value="1"/>
</dbReference>
<dbReference type="InterPro" id="IPR001611">
    <property type="entry name" value="Leu-rich_rpt"/>
</dbReference>
<evidence type="ECO:0000256" key="7">
    <source>
        <dbReference type="ARBA" id="ARBA00022614"/>
    </source>
</evidence>
<feature type="transmembrane region" description="Helical" evidence="22">
    <location>
        <begin position="481"/>
        <end position="502"/>
    </location>
</feature>
<evidence type="ECO:0000256" key="20">
    <source>
        <dbReference type="ARBA" id="ARBA00048679"/>
    </source>
</evidence>
<feature type="binding site" evidence="21">
    <location>
        <position position="564"/>
    </location>
    <ligand>
        <name>ATP</name>
        <dbReference type="ChEBI" id="CHEBI:30616"/>
    </ligand>
</feature>
<dbReference type="Gene3D" id="3.30.200.20">
    <property type="entry name" value="Phosphorylase Kinase, domain 1"/>
    <property type="match status" value="1"/>
</dbReference>
<evidence type="ECO:0000256" key="14">
    <source>
        <dbReference type="ARBA" id="ARBA00022840"/>
    </source>
</evidence>
<dbReference type="SMART" id="SM00220">
    <property type="entry name" value="S_TKc"/>
    <property type="match status" value="1"/>
</dbReference>
<evidence type="ECO:0000256" key="18">
    <source>
        <dbReference type="ARBA" id="ARBA00023180"/>
    </source>
</evidence>
<reference evidence="25" key="1">
    <citation type="journal article" date="2013" name="Science">
        <title>The Amborella genome and the evolution of flowering plants.</title>
        <authorList>
            <consortium name="Amborella Genome Project"/>
        </authorList>
    </citation>
    <scope>NUCLEOTIDE SEQUENCE [LARGE SCALE GENOMIC DNA]</scope>
</reference>
<evidence type="ECO:0000256" key="19">
    <source>
        <dbReference type="ARBA" id="ARBA00047899"/>
    </source>
</evidence>
<evidence type="ECO:0000259" key="23">
    <source>
        <dbReference type="PROSITE" id="PS50011"/>
    </source>
</evidence>
<evidence type="ECO:0000256" key="6">
    <source>
        <dbReference type="ARBA" id="ARBA00022553"/>
    </source>
</evidence>
<evidence type="ECO:0000256" key="3">
    <source>
        <dbReference type="ARBA" id="ARBA00012513"/>
    </source>
</evidence>
<dbReference type="GO" id="GO:0005886">
    <property type="term" value="C:plasma membrane"/>
    <property type="evidence" value="ECO:0007669"/>
    <property type="project" value="UniProtKB-SubCell"/>
</dbReference>
<organism evidence="24 25">
    <name type="scientific">Amborella trichopoda</name>
    <dbReference type="NCBI Taxonomy" id="13333"/>
    <lineage>
        <taxon>Eukaryota</taxon>
        <taxon>Viridiplantae</taxon>
        <taxon>Streptophyta</taxon>
        <taxon>Embryophyta</taxon>
        <taxon>Tracheophyta</taxon>
        <taxon>Spermatophyta</taxon>
        <taxon>Magnoliopsida</taxon>
        <taxon>Amborellales</taxon>
        <taxon>Amborellaceae</taxon>
        <taxon>Amborella</taxon>
    </lineage>
</organism>
<dbReference type="PROSITE" id="PS00108">
    <property type="entry name" value="PROTEIN_KINASE_ST"/>
    <property type="match status" value="1"/>
</dbReference>
<dbReference type="InterPro" id="IPR017441">
    <property type="entry name" value="Protein_kinase_ATP_BS"/>
</dbReference>
<evidence type="ECO:0000256" key="11">
    <source>
        <dbReference type="ARBA" id="ARBA00022737"/>
    </source>
</evidence>
<keyword evidence="10" id="KW-0732">Signal</keyword>
<accession>W1PPN3</accession>
<keyword evidence="16 22" id="KW-0472">Membrane</keyword>
<keyword evidence="12 21" id="KW-0547">Nucleotide-binding</keyword>
<keyword evidence="4" id="KW-1003">Cell membrane</keyword>
<dbReference type="Proteomes" id="UP000017836">
    <property type="component" value="Unassembled WGS sequence"/>
</dbReference>
<name>W1PPN3_AMBTC</name>
<evidence type="ECO:0000313" key="25">
    <source>
        <dbReference type="Proteomes" id="UP000017836"/>
    </source>
</evidence>
<keyword evidence="11" id="KW-0677">Repeat</keyword>
<dbReference type="PANTHER" id="PTHR48005">
    <property type="entry name" value="LEUCINE RICH REPEAT KINASE 2"/>
    <property type="match status" value="1"/>
</dbReference>
<evidence type="ECO:0000256" key="1">
    <source>
        <dbReference type="ARBA" id="ARBA00004162"/>
    </source>
</evidence>
<keyword evidence="17" id="KW-0675">Receptor</keyword>
<dbReference type="PANTHER" id="PTHR48005:SF88">
    <property type="entry name" value="PROTEIN KINASE DOMAIN-CONTAINING PROTEIN"/>
    <property type="match status" value="1"/>
</dbReference>
<dbReference type="SUPFAM" id="SSF52058">
    <property type="entry name" value="L domain-like"/>
    <property type="match status" value="2"/>
</dbReference>
<feature type="domain" description="Protein kinase" evidence="23">
    <location>
        <begin position="536"/>
        <end position="842"/>
    </location>
</feature>
<dbReference type="Gene3D" id="3.80.10.10">
    <property type="entry name" value="Ribonuclease Inhibitor"/>
    <property type="match status" value="4"/>
</dbReference>
<evidence type="ECO:0000256" key="2">
    <source>
        <dbReference type="ARBA" id="ARBA00008684"/>
    </source>
</evidence>
<comment type="similarity">
    <text evidence="2">Belongs to the protein kinase superfamily. Ser/Thr protein kinase family.</text>
</comment>
<dbReference type="SUPFAM" id="SSF56112">
    <property type="entry name" value="Protein kinase-like (PK-like)"/>
    <property type="match status" value="1"/>
</dbReference>
<protein>
    <recommendedName>
        <fullName evidence="3">non-specific serine/threonine protein kinase</fullName>
        <ecNumber evidence="3">2.7.11.1</ecNumber>
    </recommendedName>
</protein>
<keyword evidence="13" id="KW-0418">Kinase</keyword>
<keyword evidence="25" id="KW-1185">Reference proteome</keyword>
<keyword evidence="9 22" id="KW-0812">Transmembrane</keyword>
<dbReference type="SMART" id="SM00369">
    <property type="entry name" value="LRR_TYP"/>
    <property type="match status" value="6"/>
</dbReference>
<evidence type="ECO:0000256" key="8">
    <source>
        <dbReference type="ARBA" id="ARBA00022679"/>
    </source>
</evidence>
<evidence type="ECO:0000256" key="15">
    <source>
        <dbReference type="ARBA" id="ARBA00022989"/>
    </source>
</evidence>
<evidence type="ECO:0000256" key="9">
    <source>
        <dbReference type="ARBA" id="ARBA00022692"/>
    </source>
</evidence>
<dbReference type="EC" id="2.7.11.1" evidence="3"/>
<comment type="catalytic activity">
    <reaction evidence="19">
        <text>L-threonyl-[protein] + ATP = O-phospho-L-threonyl-[protein] + ADP + H(+)</text>
        <dbReference type="Rhea" id="RHEA:46608"/>
        <dbReference type="Rhea" id="RHEA-COMP:11060"/>
        <dbReference type="Rhea" id="RHEA-COMP:11605"/>
        <dbReference type="ChEBI" id="CHEBI:15378"/>
        <dbReference type="ChEBI" id="CHEBI:30013"/>
        <dbReference type="ChEBI" id="CHEBI:30616"/>
        <dbReference type="ChEBI" id="CHEBI:61977"/>
        <dbReference type="ChEBI" id="CHEBI:456216"/>
        <dbReference type="EC" id="2.7.11.1"/>
    </reaction>
</comment>
<dbReference type="Gramene" id="ERN09749">
    <property type="protein sequence ID" value="ERN09749"/>
    <property type="gene ID" value="AMTR_s00029p00235180"/>
</dbReference>
<dbReference type="EMBL" id="KI392980">
    <property type="protein sequence ID" value="ERN09749.1"/>
    <property type="molecule type" value="Genomic_DNA"/>
</dbReference>
<dbReference type="Pfam" id="PF13855">
    <property type="entry name" value="LRR_8"/>
    <property type="match status" value="2"/>
</dbReference>
<keyword evidence="8" id="KW-0808">Transferase</keyword>
<keyword evidence="6" id="KW-0597">Phosphoprotein</keyword>
<dbReference type="OMA" id="PREATEM"/>
<dbReference type="HOGENOM" id="CLU_000288_22_0_1"/>
<evidence type="ECO:0000256" key="12">
    <source>
        <dbReference type="ARBA" id="ARBA00022741"/>
    </source>
</evidence>
<dbReference type="InterPro" id="IPR003591">
    <property type="entry name" value="Leu-rich_rpt_typical-subtyp"/>
</dbReference>
<dbReference type="eggNOG" id="ENOG502QPYS">
    <property type="taxonomic scope" value="Eukaryota"/>
</dbReference>
<keyword evidence="5" id="KW-0723">Serine/threonine-protein kinase</keyword>
<dbReference type="InterPro" id="IPR001245">
    <property type="entry name" value="Ser-Thr/Tyr_kinase_cat_dom"/>
</dbReference>
<evidence type="ECO:0000256" key="4">
    <source>
        <dbReference type="ARBA" id="ARBA00022475"/>
    </source>
</evidence>
<keyword evidence="7" id="KW-0433">Leucine-rich repeat</keyword>
<dbReference type="InterPro" id="IPR011009">
    <property type="entry name" value="Kinase-like_dom_sf"/>
</dbReference>
<dbReference type="PRINTS" id="PR00019">
    <property type="entry name" value="LEURICHRPT"/>
</dbReference>
<evidence type="ECO:0000256" key="13">
    <source>
        <dbReference type="ARBA" id="ARBA00022777"/>
    </source>
</evidence>
<dbReference type="InterPro" id="IPR008271">
    <property type="entry name" value="Ser/Thr_kinase_AS"/>
</dbReference>
<dbReference type="FunFam" id="1.10.510.10:FF:000358">
    <property type="entry name" value="Putative leucine-rich repeat receptor-like serine/threonine-protein kinase"/>
    <property type="match status" value="1"/>
</dbReference>
<keyword evidence="15 22" id="KW-1133">Transmembrane helix</keyword>
<dbReference type="FunFam" id="3.80.10.10:FF:000095">
    <property type="entry name" value="LRR receptor-like serine/threonine-protein kinase GSO1"/>
    <property type="match status" value="1"/>
</dbReference>
<comment type="catalytic activity">
    <reaction evidence="20">
        <text>L-seryl-[protein] + ATP = O-phospho-L-seryl-[protein] + ADP + H(+)</text>
        <dbReference type="Rhea" id="RHEA:17989"/>
        <dbReference type="Rhea" id="RHEA-COMP:9863"/>
        <dbReference type="Rhea" id="RHEA-COMP:11604"/>
        <dbReference type="ChEBI" id="CHEBI:15378"/>
        <dbReference type="ChEBI" id="CHEBI:29999"/>
        <dbReference type="ChEBI" id="CHEBI:30616"/>
        <dbReference type="ChEBI" id="CHEBI:83421"/>
        <dbReference type="ChEBI" id="CHEBI:456216"/>
        <dbReference type="EC" id="2.7.11.1"/>
    </reaction>
</comment>